<dbReference type="Proteomes" id="UP000184444">
    <property type="component" value="Unassembled WGS sequence"/>
</dbReference>
<dbReference type="GO" id="GO:0005886">
    <property type="term" value="C:plasma membrane"/>
    <property type="evidence" value="ECO:0007669"/>
    <property type="project" value="TreeGrafter"/>
</dbReference>
<reference evidence="9" key="1">
    <citation type="submission" date="2016-11" db="EMBL/GenBank/DDBJ databases">
        <authorList>
            <person name="Varghese N."/>
            <person name="Submissions S."/>
        </authorList>
    </citation>
    <scope>NUCLEOTIDE SEQUENCE [LARGE SCALE GENOMIC DNA]</scope>
    <source>
        <strain evidence="9">DSM 6637</strain>
    </source>
</reference>
<evidence type="ECO:0000256" key="1">
    <source>
        <dbReference type="ARBA" id="ARBA00004141"/>
    </source>
</evidence>
<evidence type="ECO:0000256" key="6">
    <source>
        <dbReference type="SAM" id="Phobius"/>
    </source>
</evidence>
<feature type="transmembrane region" description="Helical" evidence="6">
    <location>
        <begin position="7"/>
        <end position="26"/>
    </location>
</feature>
<gene>
    <name evidence="8" type="ORF">SAMN05444389_10274</name>
</gene>
<comment type="subcellular location">
    <subcellularLocation>
        <location evidence="1">Membrane</location>
        <topology evidence="1">Multi-pass membrane protein</topology>
    </subcellularLocation>
</comment>
<dbReference type="PANTHER" id="PTHR38459:SF6">
    <property type="entry name" value="ARABINOGALACTAN BIOSYNTHESIS RECRUITING PROTEIN RV3789"/>
    <property type="match status" value="1"/>
</dbReference>
<dbReference type="RefSeq" id="WP_073063574.1">
    <property type="nucleotide sequence ID" value="NZ_FRCK01000002.1"/>
</dbReference>
<evidence type="ECO:0000256" key="3">
    <source>
        <dbReference type="ARBA" id="ARBA00022692"/>
    </source>
</evidence>
<keyword evidence="9" id="KW-1185">Reference proteome</keyword>
<keyword evidence="4 6" id="KW-1133">Transmembrane helix</keyword>
<dbReference type="AlphaFoldDB" id="A0A1M7EFJ2"/>
<dbReference type="OrthoDB" id="7776825at2"/>
<protein>
    <submittedName>
        <fullName evidence="8">Putative flippase GtrA (Transmembrane translocase of bactoprenol-linked glucose)</fullName>
    </submittedName>
</protein>
<accession>A0A1M7EFJ2</accession>
<feature type="transmembrane region" description="Helical" evidence="6">
    <location>
        <begin position="32"/>
        <end position="55"/>
    </location>
</feature>
<dbReference type="EMBL" id="FRCK01000002">
    <property type="protein sequence ID" value="SHL90406.1"/>
    <property type="molecule type" value="Genomic_DNA"/>
</dbReference>
<dbReference type="PANTHER" id="PTHR38459">
    <property type="entry name" value="PROPHAGE BACTOPRENOL-LINKED GLUCOSE TRANSLOCASE HOMOLOG"/>
    <property type="match status" value="1"/>
</dbReference>
<feature type="transmembrane region" description="Helical" evidence="6">
    <location>
        <begin position="100"/>
        <end position="119"/>
    </location>
</feature>
<keyword evidence="3 6" id="KW-0812">Transmembrane</keyword>
<evidence type="ECO:0000256" key="2">
    <source>
        <dbReference type="ARBA" id="ARBA00009399"/>
    </source>
</evidence>
<dbReference type="InterPro" id="IPR007267">
    <property type="entry name" value="GtrA_DPMS_TM"/>
</dbReference>
<evidence type="ECO:0000256" key="5">
    <source>
        <dbReference type="ARBA" id="ARBA00023136"/>
    </source>
</evidence>
<proteinExistence type="inferred from homology"/>
<organism evidence="8 9">
    <name type="scientific">Paracoccus solventivorans</name>
    <dbReference type="NCBI Taxonomy" id="53463"/>
    <lineage>
        <taxon>Bacteria</taxon>
        <taxon>Pseudomonadati</taxon>
        <taxon>Pseudomonadota</taxon>
        <taxon>Alphaproteobacteria</taxon>
        <taxon>Rhodobacterales</taxon>
        <taxon>Paracoccaceae</taxon>
        <taxon>Paracoccus</taxon>
    </lineage>
</organism>
<evidence type="ECO:0000313" key="8">
    <source>
        <dbReference type="EMBL" id="SHL90406.1"/>
    </source>
</evidence>
<feature type="domain" description="GtrA/DPMS transmembrane" evidence="7">
    <location>
        <begin position="11"/>
        <end position="125"/>
    </location>
</feature>
<name>A0A1M7EFJ2_9RHOB</name>
<sequence>MLRILRRYGLFAGGSALGAVVDYVVTLGAVGLFGLSSAVALGLAMLVSATGVFFWHEHITFDAAGTRGKSRRYAAFMLWSGVVFALRAAMLLGFQTLGLPLPVALAAAIGIASVINYMLSSRAIFRPRG</sequence>
<evidence type="ECO:0000256" key="4">
    <source>
        <dbReference type="ARBA" id="ARBA00022989"/>
    </source>
</evidence>
<evidence type="ECO:0000259" key="7">
    <source>
        <dbReference type="Pfam" id="PF04138"/>
    </source>
</evidence>
<dbReference type="GO" id="GO:0000271">
    <property type="term" value="P:polysaccharide biosynthetic process"/>
    <property type="evidence" value="ECO:0007669"/>
    <property type="project" value="InterPro"/>
</dbReference>
<evidence type="ECO:0000313" key="9">
    <source>
        <dbReference type="Proteomes" id="UP000184444"/>
    </source>
</evidence>
<dbReference type="InterPro" id="IPR051401">
    <property type="entry name" value="GtrA_CellWall_Glycosyl"/>
</dbReference>
<feature type="transmembrane region" description="Helical" evidence="6">
    <location>
        <begin position="76"/>
        <end position="94"/>
    </location>
</feature>
<keyword evidence="5 6" id="KW-0472">Membrane</keyword>
<dbReference type="Pfam" id="PF04138">
    <property type="entry name" value="GtrA_DPMS_TM"/>
    <property type="match status" value="1"/>
</dbReference>
<comment type="similarity">
    <text evidence="2">Belongs to the GtrA family.</text>
</comment>